<reference evidence="1" key="1">
    <citation type="submission" date="2020-03" db="EMBL/GenBank/DDBJ databases">
        <title>A high-quality chromosome-level genome assembly of a woody plant with both climbing and erect habits, Rhamnella rubrinervis.</title>
        <authorList>
            <person name="Lu Z."/>
            <person name="Yang Y."/>
            <person name="Zhu X."/>
            <person name="Sun Y."/>
        </authorList>
    </citation>
    <scope>NUCLEOTIDE SEQUENCE</scope>
    <source>
        <strain evidence="1">BYM</strain>
        <tissue evidence="1">Leaf</tissue>
    </source>
</reference>
<organism evidence="1 2">
    <name type="scientific">Rhamnella rubrinervis</name>
    <dbReference type="NCBI Taxonomy" id="2594499"/>
    <lineage>
        <taxon>Eukaryota</taxon>
        <taxon>Viridiplantae</taxon>
        <taxon>Streptophyta</taxon>
        <taxon>Embryophyta</taxon>
        <taxon>Tracheophyta</taxon>
        <taxon>Spermatophyta</taxon>
        <taxon>Magnoliopsida</taxon>
        <taxon>eudicotyledons</taxon>
        <taxon>Gunneridae</taxon>
        <taxon>Pentapetalae</taxon>
        <taxon>rosids</taxon>
        <taxon>fabids</taxon>
        <taxon>Rosales</taxon>
        <taxon>Rhamnaceae</taxon>
        <taxon>rhamnoid group</taxon>
        <taxon>Rhamneae</taxon>
        <taxon>Rhamnella</taxon>
    </lineage>
</organism>
<dbReference type="AlphaFoldDB" id="A0A8K0DXR7"/>
<keyword evidence="2" id="KW-1185">Reference proteome</keyword>
<evidence type="ECO:0000313" key="1">
    <source>
        <dbReference type="EMBL" id="KAF3437168.1"/>
    </source>
</evidence>
<comment type="caution">
    <text evidence="1">The sequence shown here is derived from an EMBL/GenBank/DDBJ whole genome shotgun (WGS) entry which is preliminary data.</text>
</comment>
<name>A0A8K0DXR7_9ROSA</name>
<evidence type="ECO:0000313" key="2">
    <source>
        <dbReference type="Proteomes" id="UP000796880"/>
    </source>
</evidence>
<gene>
    <name evidence="1" type="ORF">FNV43_RR19921</name>
</gene>
<proteinExistence type="predicted"/>
<accession>A0A8K0DXR7</accession>
<dbReference type="EMBL" id="VOIH02000009">
    <property type="protein sequence ID" value="KAF3437168.1"/>
    <property type="molecule type" value="Genomic_DNA"/>
</dbReference>
<protein>
    <submittedName>
        <fullName evidence="1">Uncharacterized protein</fullName>
    </submittedName>
</protein>
<dbReference type="Proteomes" id="UP000796880">
    <property type="component" value="Unassembled WGS sequence"/>
</dbReference>
<sequence>MPPRPPASEILSYHFGRRFGSSGVHSRFASGRQPGDAHYRVIRNSEIYATRTPCDSTYAANLLHIAGGGSPGLQIKMGESLLYVSKDSARFSHLREEIRPWTLLSKMRFLLPESNGGGVFRFLYPYALQNVNRFANYRFRK</sequence>